<dbReference type="InterPro" id="IPR052019">
    <property type="entry name" value="F420H2_bilvrd_red/Heme_oxyg"/>
</dbReference>
<dbReference type="AlphaFoldDB" id="A0A1F5NS91"/>
<dbReference type="Gene3D" id="2.30.110.10">
    <property type="entry name" value="Electron Transport, Fmn-binding Protein, Chain A"/>
    <property type="match status" value="1"/>
</dbReference>
<dbReference type="Pfam" id="PF01243">
    <property type="entry name" value="PNPOx_N"/>
    <property type="match status" value="1"/>
</dbReference>
<dbReference type="InterPro" id="IPR011576">
    <property type="entry name" value="Pyridox_Oxase_N"/>
</dbReference>
<sequence>MVEDFIKAHQWAVLATVTGNGLPQAAALGFFPKENFKLIFGTFDSSRKYHNLKANPNVALVIGWDKGVTVQYEGVAHEIESAEELHLPKVASAVKYISSYEERFFEITPKWIKYSDWSHDPRAEFEIRF</sequence>
<reference evidence="3 4" key="1">
    <citation type="journal article" date="2016" name="Nat. Commun.">
        <title>Thousands of microbial genomes shed light on interconnected biogeochemical processes in an aquifer system.</title>
        <authorList>
            <person name="Anantharaman K."/>
            <person name="Brown C.T."/>
            <person name="Hug L.A."/>
            <person name="Sharon I."/>
            <person name="Castelle C.J."/>
            <person name="Probst A.J."/>
            <person name="Thomas B.C."/>
            <person name="Singh A."/>
            <person name="Wilkins M.J."/>
            <person name="Karaoz U."/>
            <person name="Brodie E.L."/>
            <person name="Williams K.H."/>
            <person name="Hubbard S.S."/>
            <person name="Banfield J.F."/>
        </authorList>
    </citation>
    <scope>NUCLEOTIDE SEQUENCE [LARGE SCALE GENOMIC DNA]</scope>
</reference>
<evidence type="ECO:0000259" key="2">
    <source>
        <dbReference type="Pfam" id="PF01243"/>
    </source>
</evidence>
<gene>
    <name evidence="3" type="ORF">A2660_00905</name>
</gene>
<proteinExistence type="predicted"/>
<accession>A0A1F5NS91</accession>
<evidence type="ECO:0000313" key="3">
    <source>
        <dbReference type="EMBL" id="OGE80220.1"/>
    </source>
</evidence>
<name>A0A1F5NS91_9BACT</name>
<comment type="caution">
    <text evidence="3">The sequence shown here is derived from an EMBL/GenBank/DDBJ whole genome shotgun (WGS) entry which is preliminary data.</text>
</comment>
<dbReference type="GO" id="GO:0005829">
    <property type="term" value="C:cytosol"/>
    <property type="evidence" value="ECO:0007669"/>
    <property type="project" value="TreeGrafter"/>
</dbReference>
<dbReference type="GO" id="GO:0070967">
    <property type="term" value="F:coenzyme F420 binding"/>
    <property type="evidence" value="ECO:0007669"/>
    <property type="project" value="TreeGrafter"/>
</dbReference>
<dbReference type="GO" id="GO:0016627">
    <property type="term" value="F:oxidoreductase activity, acting on the CH-CH group of donors"/>
    <property type="evidence" value="ECO:0007669"/>
    <property type="project" value="TreeGrafter"/>
</dbReference>
<dbReference type="EMBL" id="MFEJ01000018">
    <property type="protein sequence ID" value="OGE80220.1"/>
    <property type="molecule type" value="Genomic_DNA"/>
</dbReference>
<dbReference type="PANTHER" id="PTHR35176">
    <property type="entry name" value="HEME OXYGENASE HI_0854-RELATED"/>
    <property type="match status" value="1"/>
</dbReference>
<dbReference type="PANTHER" id="PTHR35176:SF6">
    <property type="entry name" value="HEME OXYGENASE HI_0854-RELATED"/>
    <property type="match status" value="1"/>
</dbReference>
<keyword evidence="1" id="KW-0560">Oxidoreductase</keyword>
<evidence type="ECO:0000313" key="4">
    <source>
        <dbReference type="Proteomes" id="UP000176233"/>
    </source>
</evidence>
<dbReference type="InterPro" id="IPR012349">
    <property type="entry name" value="Split_barrel_FMN-bd"/>
</dbReference>
<dbReference type="Proteomes" id="UP000176233">
    <property type="component" value="Unassembled WGS sequence"/>
</dbReference>
<organism evidence="3 4">
    <name type="scientific">Candidatus Doudnabacteria bacterium RIFCSPHIGHO2_01_FULL_45_18</name>
    <dbReference type="NCBI Taxonomy" id="1817823"/>
    <lineage>
        <taxon>Bacteria</taxon>
        <taxon>Candidatus Doudnaibacteriota</taxon>
    </lineage>
</organism>
<protein>
    <recommendedName>
        <fullName evidence="2">Pyridoxamine 5'-phosphate oxidase N-terminal domain-containing protein</fullName>
    </recommendedName>
</protein>
<evidence type="ECO:0000256" key="1">
    <source>
        <dbReference type="ARBA" id="ARBA00023002"/>
    </source>
</evidence>
<feature type="domain" description="Pyridoxamine 5'-phosphate oxidase N-terminal" evidence="2">
    <location>
        <begin position="2"/>
        <end position="114"/>
    </location>
</feature>
<dbReference type="SUPFAM" id="SSF50475">
    <property type="entry name" value="FMN-binding split barrel"/>
    <property type="match status" value="1"/>
</dbReference>